<comment type="caution">
    <text evidence="2">The sequence shown here is derived from an EMBL/GenBank/DDBJ whole genome shotgun (WGS) entry which is preliminary data.</text>
</comment>
<proteinExistence type="predicted"/>
<accession>A0A1C7LRZ2</accession>
<dbReference type="OrthoDB" id="3267542at2759"/>
<dbReference type="OMA" id="SCPRVMY"/>
<evidence type="ECO:0000256" key="1">
    <source>
        <dbReference type="SAM" id="MobiDB-lite"/>
    </source>
</evidence>
<reference evidence="2 3" key="1">
    <citation type="submission" date="2016-03" db="EMBL/GenBank/DDBJ databases">
        <title>Whole genome sequencing of Grifola frondosa 9006-11.</title>
        <authorList>
            <person name="Min B."/>
            <person name="Park H."/>
            <person name="Kim J.-G."/>
            <person name="Cho H."/>
            <person name="Oh Y.-L."/>
            <person name="Kong W.-S."/>
            <person name="Choi I.-G."/>
        </authorList>
    </citation>
    <scope>NUCLEOTIDE SEQUENCE [LARGE SCALE GENOMIC DNA]</scope>
    <source>
        <strain evidence="2 3">9006-11</strain>
    </source>
</reference>
<name>A0A1C7LRZ2_GRIFR</name>
<organism evidence="2 3">
    <name type="scientific">Grifola frondosa</name>
    <name type="common">Maitake</name>
    <name type="synonym">Polyporus frondosus</name>
    <dbReference type="NCBI Taxonomy" id="5627"/>
    <lineage>
        <taxon>Eukaryota</taxon>
        <taxon>Fungi</taxon>
        <taxon>Dikarya</taxon>
        <taxon>Basidiomycota</taxon>
        <taxon>Agaricomycotina</taxon>
        <taxon>Agaricomycetes</taxon>
        <taxon>Polyporales</taxon>
        <taxon>Grifolaceae</taxon>
        <taxon>Grifola</taxon>
    </lineage>
</organism>
<evidence type="ECO:0000313" key="3">
    <source>
        <dbReference type="Proteomes" id="UP000092993"/>
    </source>
</evidence>
<evidence type="ECO:0000313" key="2">
    <source>
        <dbReference type="EMBL" id="OBZ67483.1"/>
    </source>
</evidence>
<keyword evidence="3" id="KW-1185">Reference proteome</keyword>
<dbReference type="AlphaFoldDB" id="A0A1C7LRZ2"/>
<gene>
    <name evidence="2" type="ORF">A0H81_12560</name>
</gene>
<protein>
    <submittedName>
        <fullName evidence="2">Uncharacterized protein</fullName>
    </submittedName>
</protein>
<dbReference type="EMBL" id="LUGG01000024">
    <property type="protein sequence ID" value="OBZ67483.1"/>
    <property type="molecule type" value="Genomic_DNA"/>
</dbReference>
<feature type="region of interest" description="Disordered" evidence="1">
    <location>
        <begin position="66"/>
        <end position="96"/>
    </location>
</feature>
<sequence>MACSSSDIRPTLPSIHDLRLPDIRYASGRSQVPASHALDESHELPTLMPLDFGCTWSRARQSSVSSTTSSCTTSSCTTSSRAVSPSDIIPSSSRPSPYLPPSGFRLVHSTFDDADALVIIPPSTSRKFSPAYDDKSPANNAILLVGPAMERVRRSHGHLSNGVRVHPYRIAAPSHRRSSTSSSSRS</sequence>
<dbReference type="Proteomes" id="UP000092993">
    <property type="component" value="Unassembled WGS sequence"/>
</dbReference>